<keyword evidence="1" id="KW-0202">Cytokine</keyword>
<dbReference type="InterPro" id="IPR036048">
    <property type="entry name" value="Interleukin_8-like_sf"/>
</dbReference>
<evidence type="ECO:0000259" key="2">
    <source>
        <dbReference type="Pfam" id="PF00048"/>
    </source>
</evidence>
<evidence type="ECO:0000313" key="4">
    <source>
        <dbReference type="Proteomes" id="UP001145742"/>
    </source>
</evidence>
<accession>A0ABQ9DK05</accession>
<keyword evidence="4" id="KW-1185">Reference proteome</keyword>
<proteinExistence type="predicted"/>
<dbReference type="Gene3D" id="2.40.50.40">
    <property type="match status" value="1"/>
</dbReference>
<organism evidence="3 4">
    <name type="scientific">Willisornis vidua</name>
    <name type="common">Xingu scale-backed antbird</name>
    <dbReference type="NCBI Taxonomy" id="1566151"/>
    <lineage>
        <taxon>Eukaryota</taxon>
        <taxon>Metazoa</taxon>
        <taxon>Chordata</taxon>
        <taxon>Craniata</taxon>
        <taxon>Vertebrata</taxon>
        <taxon>Euteleostomi</taxon>
        <taxon>Archelosauria</taxon>
        <taxon>Archosauria</taxon>
        <taxon>Dinosauria</taxon>
        <taxon>Saurischia</taxon>
        <taxon>Theropoda</taxon>
        <taxon>Coelurosauria</taxon>
        <taxon>Aves</taxon>
        <taxon>Neognathae</taxon>
        <taxon>Neoaves</taxon>
        <taxon>Telluraves</taxon>
        <taxon>Australaves</taxon>
        <taxon>Passeriformes</taxon>
        <taxon>Thamnophilidae</taxon>
        <taxon>Willisornis</taxon>
    </lineage>
</organism>
<comment type="caution">
    <text evidence="3">The sequence shown here is derived from an EMBL/GenBank/DDBJ whole genome shotgun (WGS) entry which is preliminary data.</text>
</comment>
<dbReference type="InterPro" id="IPR001811">
    <property type="entry name" value="Chemokine_IL8-like_dom"/>
</dbReference>
<dbReference type="EMBL" id="WHWB01033104">
    <property type="protein sequence ID" value="KAJ7421960.1"/>
    <property type="molecule type" value="Genomic_DNA"/>
</dbReference>
<dbReference type="SUPFAM" id="SSF54117">
    <property type="entry name" value="Interleukin 8-like chemokines"/>
    <property type="match status" value="1"/>
</dbReference>
<dbReference type="Proteomes" id="UP001145742">
    <property type="component" value="Unassembled WGS sequence"/>
</dbReference>
<gene>
    <name evidence="3" type="ORF">WISP_39871</name>
</gene>
<reference evidence="3" key="1">
    <citation type="submission" date="2019-10" db="EMBL/GenBank/DDBJ databases">
        <authorList>
            <person name="Soares A.E.R."/>
            <person name="Aleixo A."/>
            <person name="Schneider P."/>
            <person name="Miyaki C.Y."/>
            <person name="Schneider M.P."/>
            <person name="Mello C."/>
            <person name="Vasconcelos A.T.R."/>
        </authorList>
    </citation>
    <scope>NUCLEOTIDE SEQUENCE</scope>
    <source>
        <tissue evidence="3">Muscle</tissue>
    </source>
</reference>
<evidence type="ECO:0000256" key="1">
    <source>
        <dbReference type="ARBA" id="ARBA00022514"/>
    </source>
</evidence>
<name>A0ABQ9DK05_9PASS</name>
<protein>
    <recommendedName>
        <fullName evidence="2">Chemokine interleukin-8-like domain-containing protein</fullName>
    </recommendedName>
</protein>
<feature type="domain" description="Chemokine interleukin-8-like" evidence="2">
    <location>
        <begin position="10"/>
        <end position="72"/>
    </location>
</feature>
<evidence type="ECO:0000313" key="3">
    <source>
        <dbReference type="EMBL" id="KAJ7421960.1"/>
    </source>
</evidence>
<sequence>MHVGKVQGVKCKCSRKGPKIRFSNVRKLEVKPRYPFCAEEMIIVTLWTKVRGEQQHCLNPKRQNTVRLLKWYRVWKEKGSGKASLLGFLVVFAASTLVRGKAGTKDEFSGEDATELWLYLQKGGPSAPHQDLDFSQARGTL</sequence>
<dbReference type="Pfam" id="PF00048">
    <property type="entry name" value="IL8"/>
    <property type="match status" value="1"/>
</dbReference>